<evidence type="ECO:0008006" key="4">
    <source>
        <dbReference type="Google" id="ProtNLM"/>
    </source>
</evidence>
<organism evidence="2 3">
    <name type="scientific">Dokdonia ponticola</name>
    <dbReference type="NCBI Taxonomy" id="2041041"/>
    <lineage>
        <taxon>Bacteria</taxon>
        <taxon>Pseudomonadati</taxon>
        <taxon>Bacteroidota</taxon>
        <taxon>Flavobacteriia</taxon>
        <taxon>Flavobacteriales</taxon>
        <taxon>Flavobacteriaceae</taxon>
        <taxon>Dokdonia</taxon>
    </lineage>
</organism>
<feature type="signal peptide" evidence="1">
    <location>
        <begin position="1"/>
        <end position="19"/>
    </location>
</feature>
<reference evidence="3" key="1">
    <citation type="journal article" date="2019" name="Int. J. Syst. Evol. Microbiol.">
        <title>The Global Catalogue of Microorganisms (GCM) 10K type strain sequencing project: providing services to taxonomists for standard genome sequencing and annotation.</title>
        <authorList>
            <consortium name="The Broad Institute Genomics Platform"/>
            <consortium name="The Broad Institute Genome Sequencing Center for Infectious Disease"/>
            <person name="Wu L."/>
            <person name="Ma J."/>
        </authorList>
    </citation>
    <scope>NUCLEOTIDE SEQUENCE [LARGE SCALE GENOMIC DNA]</scope>
    <source>
        <strain evidence="3">YJ-61-S</strain>
    </source>
</reference>
<dbReference type="RefSeq" id="WP_379978550.1">
    <property type="nucleotide sequence ID" value="NZ_JBHSFV010000005.1"/>
</dbReference>
<evidence type="ECO:0000313" key="2">
    <source>
        <dbReference type="EMBL" id="MFC4634327.1"/>
    </source>
</evidence>
<dbReference type="InterPro" id="IPR036465">
    <property type="entry name" value="vWFA_dom_sf"/>
</dbReference>
<dbReference type="SUPFAM" id="SSF53300">
    <property type="entry name" value="vWA-like"/>
    <property type="match status" value="1"/>
</dbReference>
<feature type="chain" id="PRO_5045692065" description="VWA domain-containing protein" evidence="1">
    <location>
        <begin position="20"/>
        <end position="212"/>
    </location>
</feature>
<evidence type="ECO:0000313" key="3">
    <source>
        <dbReference type="Proteomes" id="UP001596043"/>
    </source>
</evidence>
<comment type="caution">
    <text evidence="2">The sequence shown here is derived from an EMBL/GenBank/DDBJ whole genome shotgun (WGS) entry which is preliminary data.</text>
</comment>
<protein>
    <recommendedName>
        <fullName evidence="4">VWA domain-containing protein</fullName>
    </recommendedName>
</protein>
<name>A0ABV9HVZ5_9FLAO</name>
<gene>
    <name evidence="2" type="ORF">ACFO3O_10445</name>
</gene>
<dbReference type="EMBL" id="JBHSFV010000005">
    <property type="protein sequence ID" value="MFC4634327.1"/>
    <property type="molecule type" value="Genomic_DNA"/>
</dbReference>
<keyword evidence="1" id="KW-0732">Signal</keyword>
<sequence>MKTYIISIVLVLITLQLTAQEDVSTTVIKLKDLITHAADSYPNEEPQQIYLLIETNASGVSSDHRFFLEQGVQLLLKRLQPEDKIAIGTYGGSNKTIVSYTEASNASHILTELQKIYTITEQDTDTAKDGIDVAYQFAKSYFVETSENKVIMMRNDQVTGNSIAANAIKEKENKHKKTRAERKEAGQPYKLGGAIAITALSILPEVLEIIKD</sequence>
<dbReference type="Proteomes" id="UP001596043">
    <property type="component" value="Unassembled WGS sequence"/>
</dbReference>
<accession>A0ABV9HVZ5</accession>
<evidence type="ECO:0000256" key="1">
    <source>
        <dbReference type="SAM" id="SignalP"/>
    </source>
</evidence>
<proteinExistence type="predicted"/>
<keyword evidence="3" id="KW-1185">Reference proteome</keyword>